<evidence type="ECO:0000313" key="1">
    <source>
        <dbReference type="EMBL" id="EFH66209.1"/>
    </source>
</evidence>
<gene>
    <name evidence="1" type="ORF">ARALYDRAFT_888595</name>
</gene>
<proteinExistence type="predicted"/>
<protein>
    <submittedName>
        <fullName evidence="1">Expressed protein</fullName>
    </submittedName>
</protein>
<dbReference type="AlphaFoldDB" id="D7KP95"/>
<dbReference type="Proteomes" id="UP000008694">
    <property type="component" value="Unassembled WGS sequence"/>
</dbReference>
<dbReference type="HOGENOM" id="CLU_3035055_0_0_1"/>
<dbReference type="Gramene" id="scaffold_101389.1">
    <property type="protein sequence ID" value="scaffold_101389.1"/>
    <property type="gene ID" value="scaffold_101389.1"/>
</dbReference>
<evidence type="ECO:0000313" key="2">
    <source>
        <dbReference type="Proteomes" id="UP000008694"/>
    </source>
</evidence>
<keyword evidence="2" id="KW-1185">Reference proteome</keyword>
<reference evidence="2" key="1">
    <citation type="journal article" date="2011" name="Nat. Genet.">
        <title>The Arabidopsis lyrata genome sequence and the basis of rapid genome size change.</title>
        <authorList>
            <person name="Hu T.T."/>
            <person name="Pattyn P."/>
            <person name="Bakker E.G."/>
            <person name="Cao J."/>
            <person name="Cheng J.-F."/>
            <person name="Clark R.M."/>
            <person name="Fahlgren N."/>
            <person name="Fawcett J.A."/>
            <person name="Grimwood J."/>
            <person name="Gundlach H."/>
            <person name="Haberer G."/>
            <person name="Hollister J.D."/>
            <person name="Ossowski S."/>
            <person name="Ottilar R.P."/>
            <person name="Salamov A.A."/>
            <person name="Schneeberger K."/>
            <person name="Spannagl M."/>
            <person name="Wang X."/>
            <person name="Yang L."/>
            <person name="Nasrallah M.E."/>
            <person name="Bergelson J."/>
            <person name="Carrington J.C."/>
            <person name="Gaut B.S."/>
            <person name="Schmutz J."/>
            <person name="Mayer K.F.X."/>
            <person name="Van de Peer Y."/>
            <person name="Grigoriev I.V."/>
            <person name="Nordborg M."/>
            <person name="Weigel D."/>
            <person name="Guo Y.-L."/>
        </authorList>
    </citation>
    <scope>NUCLEOTIDE SEQUENCE [LARGE SCALE GENOMIC DNA]</scope>
    <source>
        <strain evidence="2">cv. MN47</strain>
    </source>
</reference>
<organism evidence="2">
    <name type="scientific">Arabidopsis lyrata subsp. lyrata</name>
    <name type="common">Lyre-leaved rock-cress</name>
    <dbReference type="NCBI Taxonomy" id="81972"/>
    <lineage>
        <taxon>Eukaryota</taxon>
        <taxon>Viridiplantae</taxon>
        <taxon>Streptophyta</taxon>
        <taxon>Embryophyta</taxon>
        <taxon>Tracheophyta</taxon>
        <taxon>Spermatophyta</taxon>
        <taxon>Magnoliopsida</taxon>
        <taxon>eudicotyledons</taxon>
        <taxon>Gunneridae</taxon>
        <taxon>Pentapetalae</taxon>
        <taxon>rosids</taxon>
        <taxon>malvids</taxon>
        <taxon>Brassicales</taxon>
        <taxon>Brassicaceae</taxon>
        <taxon>Camelineae</taxon>
        <taxon>Arabidopsis</taxon>
    </lineage>
</organism>
<dbReference type="EMBL" id="GL348713">
    <property type="protein sequence ID" value="EFH66209.1"/>
    <property type="molecule type" value="Genomic_DNA"/>
</dbReference>
<sequence>MAVRKRLSSCASPLTQENQSALASVLCSAFGPPTSQKNPANLSKYPFLKLAKILM</sequence>
<accession>D7KP95</accession>
<name>D7KP95_ARALL</name>